<gene>
    <name evidence="3" type="ORF">MOQ_001074</name>
</gene>
<sequence length="573" mass="61947">MSSLNETLDQNTSTAYSDTNDGGQTGDTSRAEEQGSLLTSHHTLSETDLRTGSFLDEEQTQYEYTTGYDSRTYYSRTFDTRTYDDSSFPESPRSDELSSTFASFYMESEAARKVKSTIFFLRRPLIFFFMALSGSGGIGTMCRVVHAITVAATQRHARHVTSPLNDLNGLPDGYPSVPEWMRQARLALPSVVEGLVKKLLRACGVPALADLQKDRWAAALGSLESAKDEIISQTTHVVSGPMVPLVIFLPVFSFSVISIARRIVALRQARLAEEEEEEEFQQMGIDEAGKVVIPRITELSAIQEAEASNVSVDGAIAHTAKFYENGGVTESVVVTSAAAATAQVSVETNVSSFIKRPAGQHSPSENRTSPHTVPTSRDLSPVSVVTEDAVKTNQVFGANGADSPLPQERVPLQGLNVAPYALKGNVVAALVGTPTVKEVNVLLIAASRYNCRRVIIPSGVAASSLVSVSPSLSIERTDDVLQHVMSVEEPRGLTTVAVFLRPVTDDAVELSLYKHPSAAVYVFLAASGVEEDVVAHLVDQRIYSASSLDEPMPANACFYDRSVKERDGTVDVN</sequence>
<keyword evidence="2" id="KW-0812">Transmembrane</keyword>
<feature type="transmembrane region" description="Helical" evidence="2">
    <location>
        <begin position="242"/>
        <end position="260"/>
    </location>
</feature>
<comment type="caution">
    <text evidence="3">The sequence shown here is derived from an EMBL/GenBank/DDBJ whole genome shotgun (WGS) entry which is preliminary data.</text>
</comment>
<organism evidence="3 4">
    <name type="scientific">Trypanosoma cruzi marinkellei</name>
    <dbReference type="NCBI Taxonomy" id="85056"/>
    <lineage>
        <taxon>Eukaryota</taxon>
        <taxon>Discoba</taxon>
        <taxon>Euglenozoa</taxon>
        <taxon>Kinetoplastea</taxon>
        <taxon>Metakinetoplastina</taxon>
        <taxon>Trypanosomatida</taxon>
        <taxon>Trypanosomatidae</taxon>
        <taxon>Trypanosoma</taxon>
        <taxon>Schizotrypanum</taxon>
    </lineage>
</organism>
<feature type="region of interest" description="Disordered" evidence="1">
    <location>
        <begin position="1"/>
        <end position="42"/>
    </location>
</feature>
<name>K2NH70_TRYCR</name>
<dbReference type="Proteomes" id="UP000007350">
    <property type="component" value="Unassembled WGS sequence"/>
</dbReference>
<proteinExistence type="predicted"/>
<feature type="compositionally biased region" description="Polar residues" evidence="1">
    <location>
        <begin position="1"/>
        <end position="28"/>
    </location>
</feature>
<keyword evidence="2" id="KW-1133">Transmembrane helix</keyword>
<keyword evidence="2" id="KW-0472">Membrane</keyword>
<dbReference type="AlphaFoldDB" id="K2NH70"/>
<reference evidence="3 4" key="1">
    <citation type="journal article" date="2012" name="BMC Genomics">
        <title>Comparative genomic analysis of human infective Trypanosoma cruzi lineages with the bat-restricted subspecies T. cruzi marinkellei.</title>
        <authorList>
            <person name="Franzen O."/>
            <person name="Talavera-Lopez C."/>
            <person name="Ochaya S."/>
            <person name="Butler C.E."/>
            <person name="Messenger L.A."/>
            <person name="Lewis M.D."/>
            <person name="Llewellyn M.S."/>
            <person name="Marinkelle C.J."/>
            <person name="Tyler K.M."/>
            <person name="Miles M.A."/>
            <person name="Andersson B."/>
        </authorList>
    </citation>
    <scope>NUCLEOTIDE SEQUENCE [LARGE SCALE GENOMIC DNA]</scope>
    <source>
        <strain evidence="3 4">B7</strain>
    </source>
</reference>
<evidence type="ECO:0000313" key="3">
    <source>
        <dbReference type="EMBL" id="EKF38715.1"/>
    </source>
</evidence>
<dbReference type="EMBL" id="AHKC01005092">
    <property type="protein sequence ID" value="EKF38715.1"/>
    <property type="molecule type" value="Genomic_DNA"/>
</dbReference>
<protein>
    <recommendedName>
        <fullName evidence="5">Transmembrane protein</fullName>
    </recommendedName>
</protein>
<feature type="region of interest" description="Disordered" evidence="1">
    <location>
        <begin position="355"/>
        <end position="380"/>
    </location>
</feature>
<feature type="compositionally biased region" description="Polar residues" evidence="1">
    <location>
        <begin position="361"/>
        <end position="378"/>
    </location>
</feature>
<keyword evidence="4" id="KW-1185">Reference proteome</keyword>
<evidence type="ECO:0008006" key="5">
    <source>
        <dbReference type="Google" id="ProtNLM"/>
    </source>
</evidence>
<evidence type="ECO:0000313" key="4">
    <source>
        <dbReference type="Proteomes" id="UP000007350"/>
    </source>
</evidence>
<evidence type="ECO:0000256" key="2">
    <source>
        <dbReference type="SAM" id="Phobius"/>
    </source>
</evidence>
<accession>K2NH70</accession>
<dbReference type="OrthoDB" id="273566at2759"/>
<evidence type="ECO:0000256" key="1">
    <source>
        <dbReference type="SAM" id="MobiDB-lite"/>
    </source>
</evidence>